<dbReference type="InParanoid" id="A0A067PGJ1"/>
<proteinExistence type="predicted"/>
<protein>
    <submittedName>
        <fullName evidence="1">Uncharacterized protein</fullName>
    </submittedName>
</protein>
<accession>A0A067PGJ1</accession>
<dbReference type="HOGENOM" id="CLU_159484_1_0_1"/>
<sequence length="93" mass="10648">MAAQIPFVGEAVYVRNLSNHDMQCFITKYTRGDDSWFPISNDFQKWERTGWECVAFKNAANTNRKGVYLNAAGKTTNITFRGFDQDLVIETSE</sequence>
<gene>
    <name evidence="1" type="ORF">JAAARDRAFT_200235</name>
</gene>
<evidence type="ECO:0000313" key="2">
    <source>
        <dbReference type="Proteomes" id="UP000027265"/>
    </source>
</evidence>
<organism evidence="1 2">
    <name type="scientific">Jaapia argillacea MUCL 33604</name>
    <dbReference type="NCBI Taxonomy" id="933084"/>
    <lineage>
        <taxon>Eukaryota</taxon>
        <taxon>Fungi</taxon>
        <taxon>Dikarya</taxon>
        <taxon>Basidiomycota</taxon>
        <taxon>Agaricomycotina</taxon>
        <taxon>Agaricomycetes</taxon>
        <taxon>Agaricomycetidae</taxon>
        <taxon>Jaapiales</taxon>
        <taxon>Jaapiaceae</taxon>
        <taxon>Jaapia</taxon>
    </lineage>
</organism>
<dbReference type="OrthoDB" id="2822793at2759"/>
<reference evidence="2" key="1">
    <citation type="journal article" date="2014" name="Proc. Natl. Acad. Sci. U.S.A.">
        <title>Extensive sampling of basidiomycete genomes demonstrates inadequacy of the white-rot/brown-rot paradigm for wood decay fungi.</title>
        <authorList>
            <person name="Riley R."/>
            <person name="Salamov A.A."/>
            <person name="Brown D.W."/>
            <person name="Nagy L.G."/>
            <person name="Floudas D."/>
            <person name="Held B.W."/>
            <person name="Levasseur A."/>
            <person name="Lombard V."/>
            <person name="Morin E."/>
            <person name="Otillar R."/>
            <person name="Lindquist E.A."/>
            <person name="Sun H."/>
            <person name="LaButti K.M."/>
            <person name="Schmutz J."/>
            <person name="Jabbour D."/>
            <person name="Luo H."/>
            <person name="Baker S.E."/>
            <person name="Pisabarro A.G."/>
            <person name="Walton J.D."/>
            <person name="Blanchette R.A."/>
            <person name="Henrissat B."/>
            <person name="Martin F."/>
            <person name="Cullen D."/>
            <person name="Hibbett D.S."/>
            <person name="Grigoriev I.V."/>
        </authorList>
    </citation>
    <scope>NUCLEOTIDE SEQUENCE [LARGE SCALE GENOMIC DNA]</scope>
    <source>
        <strain evidence="2">MUCL 33604</strain>
    </source>
</reference>
<dbReference type="EMBL" id="KL197765">
    <property type="protein sequence ID" value="KDQ50147.1"/>
    <property type="molecule type" value="Genomic_DNA"/>
</dbReference>
<keyword evidence="2" id="KW-1185">Reference proteome</keyword>
<name>A0A067PGJ1_9AGAM</name>
<evidence type="ECO:0000313" key="1">
    <source>
        <dbReference type="EMBL" id="KDQ50147.1"/>
    </source>
</evidence>
<dbReference type="Proteomes" id="UP000027265">
    <property type="component" value="Unassembled WGS sequence"/>
</dbReference>
<dbReference type="AlphaFoldDB" id="A0A067PGJ1"/>